<accession>A5VYC3</accession>
<proteinExistence type="predicted"/>
<dbReference type="EMBL" id="CP000712">
    <property type="protein sequence ID" value="ABQ76883.1"/>
    <property type="molecule type" value="Genomic_DNA"/>
</dbReference>
<dbReference type="KEGG" id="ppf:Pput_0719"/>
<reference evidence="1" key="1">
    <citation type="submission" date="2007-05" db="EMBL/GenBank/DDBJ databases">
        <title>Complete sequence of Pseudomonas putida F1.</title>
        <authorList>
            <consortium name="US DOE Joint Genome Institute"/>
            <person name="Copeland A."/>
            <person name="Lucas S."/>
            <person name="Lapidus A."/>
            <person name="Barry K."/>
            <person name="Detter J.C."/>
            <person name="Glavina del Rio T."/>
            <person name="Hammon N."/>
            <person name="Israni S."/>
            <person name="Dalin E."/>
            <person name="Tice H."/>
            <person name="Pitluck S."/>
            <person name="Chain P."/>
            <person name="Malfatti S."/>
            <person name="Shin M."/>
            <person name="Vergez L."/>
            <person name="Schmutz J."/>
            <person name="Larimer F."/>
            <person name="Land M."/>
            <person name="Hauser L."/>
            <person name="Kyrpides N."/>
            <person name="Lykidis A."/>
            <person name="Parales R."/>
            <person name="Richardson P."/>
        </authorList>
    </citation>
    <scope>NUCLEOTIDE SEQUENCE [LARGE SCALE GENOMIC DNA]</scope>
    <source>
        <strain evidence="1">F1</strain>
    </source>
</reference>
<dbReference type="HOGENOM" id="CLU_2635367_0_0_6"/>
<organism evidence="1">
    <name type="scientific">Pseudomonas putida (strain ATCC 700007 / DSM 6899 / JCM 31910 / BCRC 17059 / LMG 24140 / F1)</name>
    <dbReference type="NCBI Taxonomy" id="351746"/>
    <lineage>
        <taxon>Bacteria</taxon>
        <taxon>Pseudomonadati</taxon>
        <taxon>Pseudomonadota</taxon>
        <taxon>Gammaproteobacteria</taxon>
        <taxon>Pseudomonadales</taxon>
        <taxon>Pseudomonadaceae</taxon>
        <taxon>Pseudomonas</taxon>
    </lineage>
</organism>
<protein>
    <submittedName>
        <fullName evidence="1">Uncharacterized protein</fullName>
    </submittedName>
</protein>
<evidence type="ECO:0000313" key="1">
    <source>
        <dbReference type="EMBL" id="ABQ76883.1"/>
    </source>
</evidence>
<name>A5VYC3_PSEP1</name>
<sequence>MLGRRSRCVKARCPLAGGGTCKQNRGCVQSRTLTSWAAPALRNCAGPFQPCAAMPANTHHIKRWVSRIIGEIPCLTQ</sequence>
<dbReference type="AlphaFoldDB" id="A5VYC3"/>
<gene>
    <name evidence="1" type="ordered locus">Pput_0719</name>
</gene>